<dbReference type="PANTHER" id="PTHR47495">
    <property type="entry name" value="ALDEHYDE DEHYDROGENASE"/>
    <property type="match status" value="1"/>
</dbReference>
<dbReference type="AlphaFoldDB" id="A0A150WYZ9"/>
<evidence type="ECO:0000259" key="2">
    <source>
        <dbReference type="SMART" id="SM01008"/>
    </source>
</evidence>
<feature type="domain" description="Aldehyde oxidase/xanthine dehydrogenase a/b hammerhead" evidence="2">
    <location>
        <begin position="241"/>
        <end position="320"/>
    </location>
</feature>
<dbReference type="InterPro" id="IPR000674">
    <property type="entry name" value="Ald_Oxase/Xan_DH_a/b"/>
</dbReference>
<dbReference type="PANTHER" id="PTHR47495:SF2">
    <property type="entry name" value="ALDEHYDE DEHYDROGENASE"/>
    <property type="match status" value="1"/>
</dbReference>
<dbReference type="PIRSF" id="PIRSF036389">
    <property type="entry name" value="IOR_B"/>
    <property type="match status" value="1"/>
</dbReference>
<dbReference type="OrthoDB" id="9767994at2"/>
<comment type="caution">
    <text evidence="3">The sequence shown here is derived from an EMBL/GenBank/DDBJ whole genome shotgun (WGS) entry which is preliminary data.</text>
</comment>
<dbReference type="SUPFAM" id="SSF56003">
    <property type="entry name" value="Molybdenum cofactor-binding domain"/>
    <property type="match status" value="2"/>
</dbReference>
<feature type="transmembrane region" description="Helical" evidence="1">
    <location>
        <begin position="15"/>
        <end position="36"/>
    </location>
</feature>
<name>A0A150WYZ9_ROSEK</name>
<dbReference type="Gene3D" id="3.30.365.10">
    <property type="entry name" value="Aldehyde oxidase/xanthine dehydrogenase, molybdopterin binding domain"/>
    <property type="match status" value="4"/>
</dbReference>
<dbReference type="InterPro" id="IPR052516">
    <property type="entry name" value="N-heterocyclic_Hydroxylase"/>
</dbReference>
<keyword evidence="1" id="KW-0472">Membrane</keyword>
<accession>A0A150WYZ9</accession>
<dbReference type="InterPro" id="IPR037165">
    <property type="entry name" value="AldOxase/xan_DH_Mopterin-bd_sf"/>
</dbReference>
<keyword evidence="1" id="KW-1133">Transmembrane helix</keyword>
<keyword evidence="1" id="KW-0812">Transmembrane</keyword>
<sequence length="756" mass="83034">MAKERTRGQKISRRAFIISGAVIGGGFALGLGGVAFSNYKKKQFSGMGFEGAESLNAFIHITPDNKIKLAIARAEMGQGVHTALAMLTAEELEVDLEQIEVIHPQVESPYANVNLATHYERTSSSTGFHFMEKVAYILPYIATGGSTTIRDGYEHYRIMGASAKEMLMKVAMKKWLVDINKLKAEKGFFVNTETGEKVSYGSLAPFAAEEKPNNRPTLKAKSNFKIIGKPTQRIDLKEKVTGVAEFGIDVRLPNMLFAAVKHCPIIGGEITSITNESEVMAMQGVKHIVQWPTGVAVIADNTWRAQQAANALTFEIDNKGNEQLSSAHISKLLKTRLDKEIDHVKEKIDNTATALEASDKVFETQYEVPFLAHATMEPINCTVLVEEDKAKVWVGHQAPFLVTMATAKEADIKSRKVEIDIKYLGGGFGRRAENDFVTEAVRIAKAMKGTPIQMVWSREEDTQFDTYRPAAMASFKAGINADGTISAWENHVTLQSVLRSSIGRNFPLMTPPESQDTTAAEGALGLAYNLGARKVGYSFIESPMRLGFWRSVGHSYNGFFTESFIDELANEADTDPYEFRAKLLPSNSRQKKVLDKVAEISNWNSPLPEGKSRGIAFHESFGSIVAQVAEISINPDKEFSVNKVFCVIDCGNYVNPNTIIAQMQSGIVFGLTAAVYGEITIEEGKIQQSNFPNYEMLKLKHMPEVLTNIMENDEAPGGVGEPGTPPIAPALTNAIFAATGERVRSLPLKNHGFKLV</sequence>
<dbReference type="InterPro" id="IPR008274">
    <property type="entry name" value="AldOxase/xan_DH_MoCoBD1"/>
</dbReference>
<gene>
    <name evidence="3" type="ORF">MB14_10355</name>
</gene>
<reference evidence="3" key="1">
    <citation type="submission" date="2016-01" db="EMBL/GenBank/DDBJ databases">
        <title>Genome sequencing of Roseivirga ehrenbergii KMM 6017.</title>
        <authorList>
            <person name="Selvaratnam C."/>
            <person name="Thevarajoo S."/>
            <person name="Goh K.M."/>
            <person name="Ee R."/>
            <person name="Chan K.-G."/>
            <person name="Chong C.S."/>
        </authorList>
    </citation>
    <scope>NUCLEOTIDE SEQUENCE [LARGE SCALE GENOMIC DNA]</scope>
    <source>
        <strain evidence="3">KMM 6017</strain>
    </source>
</reference>
<evidence type="ECO:0000313" key="3">
    <source>
        <dbReference type="EMBL" id="KYG71710.1"/>
    </source>
</evidence>
<dbReference type="Proteomes" id="UP000075583">
    <property type="component" value="Unassembled WGS sequence"/>
</dbReference>
<dbReference type="InterPro" id="IPR012368">
    <property type="entry name" value="OxRdtase_Mopterin-bd_su_IorB"/>
</dbReference>
<protein>
    <recommendedName>
        <fullName evidence="2">Aldehyde oxidase/xanthine dehydrogenase a/b hammerhead domain-containing protein</fullName>
    </recommendedName>
</protein>
<evidence type="ECO:0000256" key="1">
    <source>
        <dbReference type="SAM" id="Phobius"/>
    </source>
</evidence>
<dbReference type="Gene3D" id="3.90.1170.50">
    <property type="entry name" value="Aldehyde oxidase/xanthine dehydrogenase, a/b hammerhead"/>
    <property type="match status" value="1"/>
</dbReference>
<evidence type="ECO:0000313" key="4">
    <source>
        <dbReference type="Proteomes" id="UP000075583"/>
    </source>
</evidence>
<dbReference type="GO" id="GO:0016491">
    <property type="term" value="F:oxidoreductase activity"/>
    <property type="evidence" value="ECO:0007669"/>
    <property type="project" value="InterPro"/>
</dbReference>
<keyword evidence="4" id="KW-1185">Reference proteome</keyword>
<dbReference type="InterPro" id="IPR046867">
    <property type="entry name" value="AldOxase/xan_DH_MoCoBD2"/>
</dbReference>
<dbReference type="SMART" id="SM01008">
    <property type="entry name" value="Ald_Xan_dh_C"/>
    <property type="match status" value="1"/>
</dbReference>
<dbReference type="EMBL" id="LQZQ01000050">
    <property type="protein sequence ID" value="KYG71710.1"/>
    <property type="molecule type" value="Genomic_DNA"/>
</dbReference>
<dbReference type="RefSeq" id="WP_062593703.1">
    <property type="nucleotide sequence ID" value="NZ_LQZQ01000050.1"/>
</dbReference>
<dbReference type="STRING" id="279360.MB14_10355"/>
<dbReference type="Pfam" id="PF20256">
    <property type="entry name" value="MoCoBD_2"/>
    <property type="match status" value="2"/>
</dbReference>
<dbReference type="Pfam" id="PF02738">
    <property type="entry name" value="MoCoBD_1"/>
    <property type="match status" value="1"/>
</dbReference>
<proteinExistence type="predicted"/>
<organism evidence="3 4">
    <name type="scientific">Roseivirga ehrenbergii (strain DSM 102268 / JCM 13514 / KCTC 12282 / NCIMB 14502 / KMM 6017)</name>
    <dbReference type="NCBI Taxonomy" id="279360"/>
    <lineage>
        <taxon>Bacteria</taxon>
        <taxon>Pseudomonadati</taxon>
        <taxon>Bacteroidota</taxon>
        <taxon>Cytophagia</taxon>
        <taxon>Cytophagales</taxon>
        <taxon>Roseivirgaceae</taxon>
        <taxon>Roseivirga</taxon>
    </lineage>
</organism>